<comment type="caution">
    <text evidence="1">The sequence shown here is derived from an EMBL/GenBank/DDBJ whole genome shotgun (WGS) entry which is preliminary data.</text>
</comment>
<dbReference type="AlphaFoldDB" id="A0A4Z0V914"/>
<proteinExistence type="predicted"/>
<dbReference type="EMBL" id="SJSA01000001">
    <property type="protein sequence ID" value="TGG39888.1"/>
    <property type="molecule type" value="Genomic_DNA"/>
</dbReference>
<dbReference type="Proteomes" id="UP000297635">
    <property type="component" value="Unassembled WGS sequence"/>
</dbReference>
<name>A0A4Z0V914_9BACT</name>
<dbReference type="RefSeq" id="WP_135470788.1">
    <property type="nucleotide sequence ID" value="NZ_CASGTF010000013.1"/>
</dbReference>
<protein>
    <submittedName>
        <fullName evidence="1">Uncharacterized protein</fullName>
    </submittedName>
</protein>
<reference evidence="1 2" key="1">
    <citation type="submission" date="2019-02" db="EMBL/GenBank/DDBJ databases">
        <title>Isolation and identification of novel species under the genus Muribaculum.</title>
        <authorList>
            <person name="Miyake S."/>
            <person name="Ding Y."/>
            <person name="Low A."/>
            <person name="Soh M."/>
            <person name="Seedorf H."/>
        </authorList>
    </citation>
    <scope>NUCLEOTIDE SEQUENCE [LARGE SCALE GENOMIC DNA]</scope>
    <source>
        <strain evidence="1 2">TLL-A3</strain>
    </source>
</reference>
<gene>
    <name evidence="1" type="ORF">EZ315_03915</name>
</gene>
<evidence type="ECO:0000313" key="2">
    <source>
        <dbReference type="Proteomes" id="UP000297635"/>
    </source>
</evidence>
<sequence>MKKLFIIVGASMLMWACGGSDGKKEQPKTFQEVEEEFASTLTASDTTQVFQIATQVMDSLKSGNVEWAVGNFFEMSDEGVPSPLGDEARERMLNRFKKFPVVDYEMDYYSFSTPELNDLKYRTFFRERDSSGNAPAISLMFNPVKKDDKWFLCIKEASQPAKDAKNAIDPRQIVE</sequence>
<evidence type="ECO:0000313" key="1">
    <source>
        <dbReference type="EMBL" id="TGG39888.1"/>
    </source>
</evidence>
<organism evidence="1 2">
    <name type="scientific">Duncaniella freteri</name>
    <dbReference type="NCBI Taxonomy" id="2530391"/>
    <lineage>
        <taxon>Bacteria</taxon>
        <taxon>Pseudomonadati</taxon>
        <taxon>Bacteroidota</taxon>
        <taxon>Bacteroidia</taxon>
        <taxon>Bacteroidales</taxon>
        <taxon>Muribaculaceae</taxon>
        <taxon>Duncaniella</taxon>
    </lineage>
</organism>
<dbReference type="GeneID" id="82148927"/>
<keyword evidence="2" id="KW-1185">Reference proteome</keyword>
<accession>A0A4Z0V914</accession>